<accession>E6PYT2</accession>
<organism evidence="1">
    <name type="scientific">mine drainage metagenome</name>
    <dbReference type="NCBI Taxonomy" id="410659"/>
    <lineage>
        <taxon>unclassified sequences</taxon>
        <taxon>metagenomes</taxon>
        <taxon>ecological metagenomes</taxon>
    </lineage>
</organism>
<reference evidence="1" key="1">
    <citation type="submission" date="2009-10" db="EMBL/GenBank/DDBJ databases">
        <title>Diversity of trophic interactions inside an arsenic-rich microbial ecosystem.</title>
        <authorList>
            <person name="Bertin P.N."/>
            <person name="Heinrich-Salmeron A."/>
            <person name="Pelletier E."/>
            <person name="Goulhen-Chollet F."/>
            <person name="Arsene-Ploetze F."/>
            <person name="Gallien S."/>
            <person name="Calteau A."/>
            <person name="Vallenet D."/>
            <person name="Casiot C."/>
            <person name="Chane-Woon-Ming B."/>
            <person name="Giloteaux L."/>
            <person name="Barakat M."/>
            <person name="Bonnefoy V."/>
            <person name="Bruneel O."/>
            <person name="Chandler M."/>
            <person name="Cleiss J."/>
            <person name="Duran R."/>
            <person name="Elbaz-Poulichet F."/>
            <person name="Fonknechten N."/>
            <person name="Lauga B."/>
            <person name="Mornico D."/>
            <person name="Ortet P."/>
            <person name="Schaeffer C."/>
            <person name="Siguier P."/>
            <person name="Alexander Thil Smith A."/>
            <person name="Van Dorsselaer A."/>
            <person name="Weissenbach J."/>
            <person name="Medigue C."/>
            <person name="Le Paslier D."/>
        </authorList>
    </citation>
    <scope>NUCLEOTIDE SEQUENCE</scope>
</reference>
<gene>
    <name evidence="1" type="ORF">CARN3_1074</name>
</gene>
<name>E6PYT2_9ZZZZ</name>
<dbReference type="EMBL" id="CABN01000088">
    <property type="protein sequence ID" value="CBI00091.1"/>
    <property type="molecule type" value="Genomic_DNA"/>
</dbReference>
<evidence type="ECO:0000313" key="1">
    <source>
        <dbReference type="EMBL" id="CBI00091.1"/>
    </source>
</evidence>
<sequence length="116" mass="12203">MTVSIVKASGLSWCIERKDAEGIHGERLKCFGALAVASEPEGLHRGAGASLHGKDEVDGIGPVSLGEVVARPVRWMVRVGVVKAEDFLVLRQGQRLKADQFGGINGVAVSLGDGVR</sequence>
<dbReference type="AlphaFoldDB" id="E6PYT2"/>
<comment type="caution">
    <text evidence="1">The sequence shown here is derived from an EMBL/GenBank/DDBJ whole genome shotgun (WGS) entry which is preliminary data.</text>
</comment>
<protein>
    <submittedName>
        <fullName evidence="1">Uncharacterized protein</fullName>
    </submittedName>
</protein>
<proteinExistence type="predicted"/>